<dbReference type="Pfam" id="PF00583">
    <property type="entry name" value="Acetyltransf_1"/>
    <property type="match status" value="1"/>
</dbReference>
<dbReference type="PANTHER" id="PTHR43420:SF47">
    <property type="entry name" value="N-ACETYLTRANSFERASE DOMAIN-CONTAINING PROTEIN"/>
    <property type="match status" value="1"/>
</dbReference>
<comment type="caution">
    <text evidence="4">The sequence shown here is derived from an EMBL/GenBank/DDBJ whole genome shotgun (WGS) entry which is preliminary data.</text>
</comment>
<name>A0A4R2HB09_9ACTN</name>
<keyword evidence="2" id="KW-0012">Acyltransferase</keyword>
<proteinExistence type="predicted"/>
<dbReference type="InterPro" id="IPR050680">
    <property type="entry name" value="YpeA/RimI_acetyltransf"/>
</dbReference>
<dbReference type="InterPro" id="IPR000182">
    <property type="entry name" value="GNAT_dom"/>
</dbReference>
<keyword evidence="5" id="KW-1185">Reference proteome</keyword>
<dbReference type="InterPro" id="IPR016181">
    <property type="entry name" value="Acyl_CoA_acyltransferase"/>
</dbReference>
<sequence>MFWYPPRKPEDYGRQMTTPPVTLRPMTETEFEVWRHRNAESFAAGMGPTRGLSPEEAIEVAHREVEKLLPDGRDTENHVIWMACDGDEPVGSLWITTKPRIPFIYGLEVDEKHRGKGYGRSIMLAGEEECRRRGHSQLDLNVFGNNTTAINLYTSLGYTVTSQQMRKEL</sequence>
<evidence type="ECO:0000313" key="5">
    <source>
        <dbReference type="Proteomes" id="UP000294508"/>
    </source>
</evidence>
<evidence type="ECO:0000256" key="1">
    <source>
        <dbReference type="ARBA" id="ARBA00022679"/>
    </source>
</evidence>
<gene>
    <name evidence="4" type="ORF">EV652_10852</name>
</gene>
<dbReference type="AlphaFoldDB" id="A0A4R2HB09"/>
<dbReference type="Gene3D" id="3.40.630.30">
    <property type="match status" value="1"/>
</dbReference>
<dbReference type="Proteomes" id="UP000294508">
    <property type="component" value="Unassembled WGS sequence"/>
</dbReference>
<dbReference type="SUPFAM" id="SSF55729">
    <property type="entry name" value="Acyl-CoA N-acyltransferases (Nat)"/>
    <property type="match status" value="1"/>
</dbReference>
<evidence type="ECO:0000256" key="2">
    <source>
        <dbReference type="ARBA" id="ARBA00023315"/>
    </source>
</evidence>
<evidence type="ECO:0000259" key="3">
    <source>
        <dbReference type="PROSITE" id="PS51186"/>
    </source>
</evidence>
<dbReference type="GO" id="GO:0016747">
    <property type="term" value="F:acyltransferase activity, transferring groups other than amino-acyl groups"/>
    <property type="evidence" value="ECO:0007669"/>
    <property type="project" value="InterPro"/>
</dbReference>
<organism evidence="4 5">
    <name type="scientific">Kribbella steppae</name>
    <dbReference type="NCBI Taxonomy" id="2512223"/>
    <lineage>
        <taxon>Bacteria</taxon>
        <taxon>Bacillati</taxon>
        <taxon>Actinomycetota</taxon>
        <taxon>Actinomycetes</taxon>
        <taxon>Propionibacteriales</taxon>
        <taxon>Kribbellaceae</taxon>
        <taxon>Kribbella</taxon>
    </lineage>
</organism>
<accession>A0A4R2HB09</accession>
<dbReference type="EMBL" id="SLWN01000008">
    <property type="protein sequence ID" value="TCO24521.1"/>
    <property type="molecule type" value="Genomic_DNA"/>
</dbReference>
<dbReference type="PANTHER" id="PTHR43420">
    <property type="entry name" value="ACETYLTRANSFERASE"/>
    <property type="match status" value="1"/>
</dbReference>
<evidence type="ECO:0000313" key="4">
    <source>
        <dbReference type="EMBL" id="TCO24521.1"/>
    </source>
</evidence>
<reference evidence="4 5" key="1">
    <citation type="journal article" date="2015" name="Stand. Genomic Sci.">
        <title>Genomic Encyclopedia of Bacterial and Archaeal Type Strains, Phase III: the genomes of soil and plant-associated and newly described type strains.</title>
        <authorList>
            <person name="Whitman W.B."/>
            <person name="Woyke T."/>
            <person name="Klenk H.P."/>
            <person name="Zhou Y."/>
            <person name="Lilburn T.G."/>
            <person name="Beck B.J."/>
            <person name="De Vos P."/>
            <person name="Vandamme P."/>
            <person name="Eisen J.A."/>
            <person name="Garrity G."/>
            <person name="Hugenholtz P."/>
            <person name="Kyrpides N.C."/>
        </authorList>
    </citation>
    <scope>NUCLEOTIDE SEQUENCE [LARGE SCALE GENOMIC DNA]</scope>
    <source>
        <strain evidence="4 5">VKM Ac-2572</strain>
    </source>
</reference>
<keyword evidence="1 4" id="KW-0808">Transferase</keyword>
<protein>
    <submittedName>
        <fullName evidence="4">Acetyltransferase (GNAT) family protein</fullName>
    </submittedName>
</protein>
<feature type="domain" description="N-acetyltransferase" evidence="3">
    <location>
        <begin position="21"/>
        <end position="169"/>
    </location>
</feature>
<dbReference type="PROSITE" id="PS51186">
    <property type="entry name" value="GNAT"/>
    <property type="match status" value="1"/>
</dbReference>
<dbReference type="CDD" id="cd04301">
    <property type="entry name" value="NAT_SF"/>
    <property type="match status" value="1"/>
</dbReference>